<reference evidence="1" key="2">
    <citation type="submission" date="2021-04" db="EMBL/GenBank/DDBJ databases">
        <authorList>
            <person name="Gilroy R."/>
        </authorList>
    </citation>
    <scope>NUCLEOTIDE SEQUENCE</scope>
    <source>
        <strain evidence="1">CHK178-16964</strain>
    </source>
</reference>
<dbReference type="Proteomes" id="UP000823900">
    <property type="component" value="Unassembled WGS sequence"/>
</dbReference>
<dbReference type="AlphaFoldDB" id="A0A9D2HHP0"/>
<accession>A0A9D2HHP0</accession>
<dbReference type="CDD" id="cd00077">
    <property type="entry name" value="HDc"/>
    <property type="match status" value="1"/>
</dbReference>
<dbReference type="SUPFAM" id="SSF109604">
    <property type="entry name" value="HD-domain/PDEase-like"/>
    <property type="match status" value="1"/>
</dbReference>
<proteinExistence type="predicted"/>
<dbReference type="InterPro" id="IPR003607">
    <property type="entry name" value="HD/PDEase_dom"/>
</dbReference>
<evidence type="ECO:0000313" key="2">
    <source>
        <dbReference type="Proteomes" id="UP000823900"/>
    </source>
</evidence>
<sequence>MTERTACIAEKMIAYDCGDVHRIEHFIKVYGYASAIGRLERLNPQVQETLEIAALLHGYSCRSPQNCGVSSTPASCQT</sequence>
<dbReference type="EMBL" id="DWZA01000020">
    <property type="protein sequence ID" value="HJA70378.1"/>
    <property type="molecule type" value="Genomic_DNA"/>
</dbReference>
<name>A0A9D2HHP0_9FIRM</name>
<protein>
    <submittedName>
        <fullName evidence="1">HD domain-containing protein</fullName>
    </submittedName>
</protein>
<gene>
    <name evidence="1" type="ORF">IAA07_02205</name>
</gene>
<evidence type="ECO:0000313" key="1">
    <source>
        <dbReference type="EMBL" id="HJA70378.1"/>
    </source>
</evidence>
<dbReference type="Gene3D" id="1.10.3210.10">
    <property type="entry name" value="Hypothetical protein af1432"/>
    <property type="match status" value="1"/>
</dbReference>
<comment type="caution">
    <text evidence="1">The sequence shown here is derived from an EMBL/GenBank/DDBJ whole genome shotgun (WGS) entry which is preliminary data.</text>
</comment>
<reference evidence="1" key="1">
    <citation type="journal article" date="2021" name="PeerJ">
        <title>Extensive microbial diversity within the chicken gut microbiome revealed by metagenomics and culture.</title>
        <authorList>
            <person name="Gilroy R."/>
            <person name="Ravi A."/>
            <person name="Getino M."/>
            <person name="Pursley I."/>
            <person name="Horton D.L."/>
            <person name="Alikhan N.F."/>
            <person name="Baker D."/>
            <person name="Gharbi K."/>
            <person name="Hall N."/>
            <person name="Watson M."/>
            <person name="Adriaenssens E.M."/>
            <person name="Foster-Nyarko E."/>
            <person name="Jarju S."/>
            <person name="Secka A."/>
            <person name="Antonio M."/>
            <person name="Oren A."/>
            <person name="Chaudhuri R.R."/>
            <person name="La Ragione R."/>
            <person name="Hildebrand F."/>
            <person name="Pallen M.J."/>
        </authorList>
    </citation>
    <scope>NUCLEOTIDE SEQUENCE</scope>
    <source>
        <strain evidence="1">CHK178-16964</strain>
    </source>
</reference>
<organism evidence="1 2">
    <name type="scientific">Candidatus Lachnoclostridium stercoravium</name>
    <dbReference type="NCBI Taxonomy" id="2838633"/>
    <lineage>
        <taxon>Bacteria</taxon>
        <taxon>Bacillati</taxon>
        <taxon>Bacillota</taxon>
        <taxon>Clostridia</taxon>
        <taxon>Lachnospirales</taxon>
        <taxon>Lachnospiraceae</taxon>
    </lineage>
</organism>